<accession>A0A9N9KPY1</accession>
<name>A0A9N9KPY1_9HELO</name>
<feature type="transmembrane region" description="Helical" evidence="5">
    <location>
        <begin position="213"/>
        <end position="231"/>
    </location>
</feature>
<feature type="transmembrane region" description="Helical" evidence="5">
    <location>
        <begin position="243"/>
        <end position="267"/>
    </location>
</feature>
<keyword evidence="4 5" id="KW-0472">Membrane</keyword>
<comment type="caution">
    <text evidence="6">The sequence shown here is derived from an EMBL/GenBank/DDBJ whole genome shotgun (WGS) entry which is preliminary data.</text>
</comment>
<keyword evidence="2 5" id="KW-0812">Transmembrane</keyword>
<feature type="transmembrane region" description="Helical" evidence="5">
    <location>
        <begin position="140"/>
        <end position="158"/>
    </location>
</feature>
<dbReference type="Proteomes" id="UP000696280">
    <property type="component" value="Unassembled WGS sequence"/>
</dbReference>
<dbReference type="GO" id="GO:0000139">
    <property type="term" value="C:Golgi membrane"/>
    <property type="evidence" value="ECO:0007669"/>
    <property type="project" value="InterPro"/>
</dbReference>
<feature type="transmembrane region" description="Helical" evidence="5">
    <location>
        <begin position="274"/>
        <end position="295"/>
    </location>
</feature>
<evidence type="ECO:0000256" key="4">
    <source>
        <dbReference type="ARBA" id="ARBA00023136"/>
    </source>
</evidence>
<protein>
    <submittedName>
        <fullName evidence="6">Uncharacterized protein</fullName>
    </submittedName>
</protein>
<feature type="transmembrane region" description="Helical" evidence="5">
    <location>
        <begin position="45"/>
        <end position="67"/>
    </location>
</feature>
<organism evidence="6 7">
    <name type="scientific">Hymenoscyphus fraxineus</name>
    <dbReference type="NCBI Taxonomy" id="746836"/>
    <lineage>
        <taxon>Eukaryota</taxon>
        <taxon>Fungi</taxon>
        <taxon>Dikarya</taxon>
        <taxon>Ascomycota</taxon>
        <taxon>Pezizomycotina</taxon>
        <taxon>Leotiomycetes</taxon>
        <taxon>Helotiales</taxon>
        <taxon>Helotiaceae</taxon>
        <taxon>Hymenoscyphus</taxon>
    </lineage>
</organism>
<comment type="subcellular location">
    <subcellularLocation>
        <location evidence="1">Membrane</location>
        <topology evidence="1">Multi-pass membrane protein</topology>
    </subcellularLocation>
</comment>
<evidence type="ECO:0000256" key="1">
    <source>
        <dbReference type="ARBA" id="ARBA00004141"/>
    </source>
</evidence>
<evidence type="ECO:0000313" key="6">
    <source>
        <dbReference type="EMBL" id="CAG8951339.1"/>
    </source>
</evidence>
<dbReference type="GO" id="GO:0015165">
    <property type="term" value="F:pyrimidine nucleotide-sugar transmembrane transporter activity"/>
    <property type="evidence" value="ECO:0007669"/>
    <property type="project" value="InterPro"/>
</dbReference>
<dbReference type="EMBL" id="CAJVRL010000041">
    <property type="protein sequence ID" value="CAG8951339.1"/>
    <property type="molecule type" value="Genomic_DNA"/>
</dbReference>
<keyword evidence="7" id="KW-1185">Reference proteome</keyword>
<evidence type="ECO:0000313" key="7">
    <source>
        <dbReference type="Proteomes" id="UP000696280"/>
    </source>
</evidence>
<reference evidence="6" key="1">
    <citation type="submission" date="2021-07" db="EMBL/GenBank/DDBJ databases">
        <authorList>
            <person name="Durling M."/>
        </authorList>
    </citation>
    <scope>NUCLEOTIDE SEQUENCE</scope>
</reference>
<evidence type="ECO:0000256" key="3">
    <source>
        <dbReference type="ARBA" id="ARBA00022989"/>
    </source>
</evidence>
<feature type="transmembrane region" description="Helical" evidence="5">
    <location>
        <begin position="178"/>
        <end position="201"/>
    </location>
</feature>
<gene>
    <name evidence="6" type="ORF">HYFRA_00008089</name>
</gene>
<dbReference type="PANTHER" id="PTHR10231">
    <property type="entry name" value="NUCLEOTIDE-SUGAR TRANSMEMBRANE TRANSPORTER"/>
    <property type="match status" value="1"/>
</dbReference>
<keyword evidence="3 5" id="KW-1133">Transmembrane helix</keyword>
<dbReference type="Pfam" id="PF04142">
    <property type="entry name" value="Nuc_sug_transp"/>
    <property type="match status" value="1"/>
</dbReference>
<dbReference type="AlphaFoldDB" id="A0A9N9KPY1"/>
<dbReference type="OrthoDB" id="408493at2759"/>
<sequence>MAPSTSSLLLTLYISCETVRANYAYHAFHTYPQISAPLINLLSETLKFLLALFFILKANAGFTLPGFKKCLLALREGETLDFKRILKYALPAGLYLANNLIYYTVLPKTSPSLLQVCVLMKLPTTGVLHHYMIKPQRNPYAWTSLGCLCVGLVVFNVPSSSSLNEGNGDGSASATPSWILAPVAGFAIACLSAMASIATETSTKTGEFWESQMYLYTWGVLFSIIALPLAPSGKSSSEVGSTAFEFAATVLGLVVITSGTGIVVAVVLRARDNILKLIGTASSLITIAASQFILLPQLRAETFTPWRVCGGGIVTVATWCYNHYSQEAWKEGSHVRASDVENEGLLDTEELEKEGEERSEEVVKDDGGEEKVPLLRPTAGKIICCALVVAFVTFEVALRT</sequence>
<evidence type="ECO:0000256" key="2">
    <source>
        <dbReference type="ARBA" id="ARBA00022692"/>
    </source>
</evidence>
<proteinExistence type="predicted"/>
<evidence type="ECO:0000256" key="5">
    <source>
        <dbReference type="SAM" id="Phobius"/>
    </source>
</evidence>
<dbReference type="InterPro" id="IPR007271">
    <property type="entry name" value="Nuc_sug_transpt"/>
</dbReference>